<evidence type="ECO:0000313" key="2">
    <source>
        <dbReference type="EMBL" id="CAE2210107.1"/>
    </source>
</evidence>
<accession>A0A6V4W4P7</accession>
<sequence length="130" mass="13897">MPKDVDMFFDDELPVSTKQPRATGSSATSRKNKSQRCSVCGGLGHKSRTCELAASKMGAGAHALSSLHGADDDDSKDPKTVLAAYGLLTLAESAIPLQPMIVKHDDRWERPATPPVSPWQLPSSPRILAS</sequence>
<dbReference type="GO" id="GO:0008270">
    <property type="term" value="F:zinc ion binding"/>
    <property type="evidence" value="ECO:0007669"/>
    <property type="project" value="InterPro"/>
</dbReference>
<name>A0A6V4W4P7_9EUKA</name>
<dbReference type="AlphaFoldDB" id="A0A6V4W4P7"/>
<dbReference type="SUPFAM" id="SSF57756">
    <property type="entry name" value="Retrovirus zinc finger-like domains"/>
    <property type="match status" value="1"/>
</dbReference>
<protein>
    <recommendedName>
        <fullName evidence="3">CCHC-type domain-containing protein</fullName>
    </recommendedName>
</protein>
<dbReference type="Gene3D" id="4.10.60.10">
    <property type="entry name" value="Zinc finger, CCHC-type"/>
    <property type="match status" value="1"/>
</dbReference>
<evidence type="ECO:0000256" key="1">
    <source>
        <dbReference type="SAM" id="MobiDB-lite"/>
    </source>
</evidence>
<proteinExistence type="predicted"/>
<feature type="region of interest" description="Disordered" evidence="1">
    <location>
        <begin position="1"/>
        <end position="40"/>
    </location>
</feature>
<evidence type="ECO:0008006" key="3">
    <source>
        <dbReference type="Google" id="ProtNLM"/>
    </source>
</evidence>
<dbReference type="EMBL" id="HBKO01014142">
    <property type="protein sequence ID" value="CAE2210107.1"/>
    <property type="molecule type" value="Transcribed_RNA"/>
</dbReference>
<feature type="region of interest" description="Disordered" evidence="1">
    <location>
        <begin position="106"/>
        <end position="130"/>
    </location>
</feature>
<dbReference type="InterPro" id="IPR036875">
    <property type="entry name" value="Znf_CCHC_sf"/>
</dbReference>
<dbReference type="GO" id="GO:0003676">
    <property type="term" value="F:nucleic acid binding"/>
    <property type="evidence" value="ECO:0007669"/>
    <property type="project" value="InterPro"/>
</dbReference>
<gene>
    <name evidence="2" type="ORF">CPOL0286_LOCUS6405</name>
</gene>
<organism evidence="2">
    <name type="scientific">Prymnesium polylepis</name>
    <dbReference type="NCBI Taxonomy" id="72548"/>
    <lineage>
        <taxon>Eukaryota</taxon>
        <taxon>Haptista</taxon>
        <taxon>Haptophyta</taxon>
        <taxon>Prymnesiophyceae</taxon>
        <taxon>Prymnesiales</taxon>
        <taxon>Prymnesiaceae</taxon>
        <taxon>Prymnesium</taxon>
    </lineage>
</organism>
<reference evidence="2" key="1">
    <citation type="submission" date="2021-01" db="EMBL/GenBank/DDBJ databases">
        <authorList>
            <person name="Corre E."/>
            <person name="Pelletier E."/>
            <person name="Niang G."/>
            <person name="Scheremetjew M."/>
            <person name="Finn R."/>
            <person name="Kale V."/>
            <person name="Holt S."/>
            <person name="Cochrane G."/>
            <person name="Meng A."/>
            <person name="Brown T."/>
            <person name="Cohen L."/>
        </authorList>
    </citation>
    <scope>NUCLEOTIDE SEQUENCE</scope>
    <source>
        <strain evidence="2">UIO037</strain>
    </source>
</reference>
<feature type="compositionally biased region" description="Polar residues" evidence="1">
    <location>
        <begin position="16"/>
        <end position="29"/>
    </location>
</feature>